<reference evidence="1 2" key="1">
    <citation type="submission" date="2020-07" db="EMBL/GenBank/DDBJ databases">
        <title>Sequencing the genomes of 1000 actinobacteria strains.</title>
        <authorList>
            <person name="Klenk H.-P."/>
        </authorList>
    </citation>
    <scope>NUCLEOTIDE SEQUENCE [LARGE SCALE GENOMIC DNA]</scope>
    <source>
        <strain evidence="1 2">LI1</strain>
    </source>
</reference>
<sequence length="123" mass="13399">MTVNPLDLPAKHTVLLSFAGHLEGAPDDVYAALAKRLASGDERGDHFLADPAERFIVVQGDWWYRGEYRVLPEGDASRIEYEIVNVAQIAHWAGALAGGSVVRAAPGAFQRLLTDVEATLDRD</sequence>
<evidence type="ECO:0000313" key="1">
    <source>
        <dbReference type="EMBL" id="NYJ20157.1"/>
    </source>
</evidence>
<evidence type="ECO:0000313" key="2">
    <source>
        <dbReference type="Proteomes" id="UP000537260"/>
    </source>
</evidence>
<name>A0A7Z0EEG4_9MICO</name>
<protein>
    <submittedName>
        <fullName evidence="1">Uncharacterized protein</fullName>
    </submittedName>
</protein>
<keyword evidence="2" id="KW-1185">Reference proteome</keyword>
<proteinExistence type="predicted"/>
<dbReference type="EMBL" id="JACCFM010000001">
    <property type="protein sequence ID" value="NYJ20157.1"/>
    <property type="molecule type" value="Genomic_DNA"/>
</dbReference>
<gene>
    <name evidence="1" type="ORF">HNR05_001948</name>
</gene>
<dbReference type="RefSeq" id="WP_179578806.1">
    <property type="nucleotide sequence ID" value="NZ_JACCFM010000001.1"/>
</dbReference>
<accession>A0A7Z0EEG4</accession>
<comment type="caution">
    <text evidence="1">The sequence shown here is derived from an EMBL/GenBank/DDBJ whole genome shotgun (WGS) entry which is preliminary data.</text>
</comment>
<organism evidence="1 2">
    <name type="scientific">Glaciibacter psychrotolerans</name>
    <dbReference type="NCBI Taxonomy" id="670054"/>
    <lineage>
        <taxon>Bacteria</taxon>
        <taxon>Bacillati</taxon>
        <taxon>Actinomycetota</taxon>
        <taxon>Actinomycetes</taxon>
        <taxon>Micrococcales</taxon>
        <taxon>Microbacteriaceae</taxon>
        <taxon>Glaciibacter</taxon>
    </lineage>
</organism>
<dbReference type="AlphaFoldDB" id="A0A7Z0EEG4"/>
<dbReference type="Proteomes" id="UP000537260">
    <property type="component" value="Unassembled WGS sequence"/>
</dbReference>